<organism evidence="1 2">
    <name type="scientific">Proteus faecis</name>
    <dbReference type="NCBI Taxonomy" id="2050967"/>
    <lineage>
        <taxon>Bacteria</taxon>
        <taxon>Pseudomonadati</taxon>
        <taxon>Pseudomonadota</taxon>
        <taxon>Gammaproteobacteria</taxon>
        <taxon>Enterobacterales</taxon>
        <taxon>Morganellaceae</taxon>
        <taxon>Proteus</taxon>
    </lineage>
</organism>
<gene>
    <name evidence="1" type="ORF">MYW70_01310</name>
</gene>
<keyword evidence="2" id="KW-1185">Reference proteome</keyword>
<evidence type="ECO:0000313" key="2">
    <source>
        <dbReference type="Proteomes" id="UP001438077"/>
    </source>
</evidence>
<dbReference type="Proteomes" id="UP001438077">
    <property type="component" value="Chromosome"/>
</dbReference>
<name>A0ABZ3EM11_9GAMM</name>
<sequence>MNCPFLTENKYGKEMMEAYRTGDFGKAKKYMFNNVLYSKPAGKGSDFYPNTIYRPVDINARLIPEA</sequence>
<evidence type="ECO:0000313" key="1">
    <source>
        <dbReference type="EMBL" id="XAG31890.1"/>
    </source>
</evidence>
<proteinExistence type="predicted"/>
<dbReference type="RefSeq" id="WP_185901384.1">
    <property type="nucleotide sequence ID" value="NZ_CP095785.1"/>
</dbReference>
<accession>A0ABZ3EM11</accession>
<protein>
    <submittedName>
        <fullName evidence="1">Uncharacterized protein</fullName>
    </submittedName>
</protein>
<dbReference type="EMBL" id="CP095785">
    <property type="protein sequence ID" value="XAG31890.1"/>
    <property type="molecule type" value="Genomic_DNA"/>
</dbReference>
<reference evidence="1 2" key="1">
    <citation type="submission" date="2022-03" db="EMBL/GenBank/DDBJ databases">
        <title>Sea Food Isolates.</title>
        <authorList>
            <person name="Li C."/>
        </authorList>
    </citation>
    <scope>NUCLEOTIDE SEQUENCE [LARGE SCALE GENOMIC DNA]</scope>
    <source>
        <strain evidence="1 2">19MO01SH08</strain>
    </source>
</reference>